<comment type="caution">
    <text evidence="1">The sequence shown here is derived from an EMBL/GenBank/DDBJ whole genome shotgun (WGS) entry which is preliminary data.</text>
</comment>
<evidence type="ECO:0000313" key="1">
    <source>
        <dbReference type="EMBL" id="GME78143.1"/>
    </source>
</evidence>
<reference evidence="1" key="1">
    <citation type="submission" date="2023-04" db="EMBL/GenBank/DDBJ databases">
        <title>Candida boidinii NBRC 10035.</title>
        <authorList>
            <person name="Ichikawa N."/>
            <person name="Sato H."/>
            <person name="Tonouchi N."/>
        </authorList>
    </citation>
    <scope>NUCLEOTIDE SEQUENCE</scope>
    <source>
        <strain evidence="1">NBRC 10035</strain>
    </source>
</reference>
<dbReference type="EMBL" id="BSXN01002955">
    <property type="protein sequence ID" value="GME78143.1"/>
    <property type="molecule type" value="Genomic_DNA"/>
</dbReference>
<protein>
    <submittedName>
        <fullName evidence="1">Unnamed protein product</fullName>
    </submittedName>
</protein>
<accession>A0A9W6T5Z6</accession>
<keyword evidence="2" id="KW-1185">Reference proteome</keyword>
<name>A0A9W6T5Z6_CANBO</name>
<proteinExistence type="predicted"/>
<dbReference type="AlphaFoldDB" id="A0A9W6T5Z6"/>
<gene>
    <name evidence="1" type="ORF">Cboi02_000572500</name>
</gene>
<sequence length="104" mass="12110">MVEVQRRISRRSISKHVTGDSSNALSQLKSILSPEFTDLELDLQEVEDEDGDDEPNYNNLLASLNSTEANTLQELRYLNSINLIKINNDEYENFKKNYLLKWNF</sequence>
<evidence type="ECO:0000313" key="2">
    <source>
        <dbReference type="Proteomes" id="UP001165120"/>
    </source>
</evidence>
<organism evidence="1 2">
    <name type="scientific">Candida boidinii</name>
    <name type="common">Yeast</name>
    <dbReference type="NCBI Taxonomy" id="5477"/>
    <lineage>
        <taxon>Eukaryota</taxon>
        <taxon>Fungi</taxon>
        <taxon>Dikarya</taxon>
        <taxon>Ascomycota</taxon>
        <taxon>Saccharomycotina</taxon>
        <taxon>Pichiomycetes</taxon>
        <taxon>Pichiales</taxon>
        <taxon>Pichiaceae</taxon>
        <taxon>Ogataea</taxon>
        <taxon>Ogataea/Candida clade</taxon>
    </lineage>
</organism>
<dbReference type="Proteomes" id="UP001165120">
    <property type="component" value="Unassembled WGS sequence"/>
</dbReference>